<organism evidence="9 10">
    <name type="scientific">Buttiauxella warmboldiae</name>
    <dbReference type="NCBI Taxonomy" id="82993"/>
    <lineage>
        <taxon>Bacteria</taxon>
        <taxon>Pseudomonadati</taxon>
        <taxon>Pseudomonadota</taxon>
        <taxon>Gammaproteobacteria</taxon>
        <taxon>Enterobacterales</taxon>
        <taxon>Enterobacteriaceae</taxon>
        <taxon>Buttiauxella</taxon>
    </lineage>
</organism>
<keyword evidence="9" id="KW-0966">Cell projection</keyword>
<evidence type="ECO:0000256" key="1">
    <source>
        <dbReference type="ARBA" id="ARBA00004418"/>
    </source>
</evidence>
<gene>
    <name evidence="9" type="primary">flgA</name>
    <name evidence="9" type="ORF">EHN07_05810</name>
</gene>
<keyword evidence="9" id="KW-0282">Flagellum</keyword>
<evidence type="ECO:0000256" key="3">
    <source>
        <dbReference type="ARBA" id="ARBA00014754"/>
    </source>
</evidence>
<proteinExistence type="inferred from homology"/>
<sequence>MIFQHIAHRDTPMRKNHFPLLVIGLSIVSGTAHGAVPSAAAQIEQAASKAAQAEIRTMARGQGWGKYGVQPETVLPPEATALPQCPKTPVATPTPGSKRMLYRLRYDIICPGEQGWALTVAVKTAVNLPVVVAMHTLERGRVIDSQDVVLKVQDIAPLNGLFLTNPQDAAGQTVKRRINASQIVTPALLEQPVMVERGQNVLITARLEGIEASTSGEAIKQGRKGEVIRVRNTSSQRIVDAVVVSPGVVRIIAPAR</sequence>
<keyword evidence="4 7" id="KW-0732">Signal</keyword>
<keyword evidence="10" id="KW-1185">Reference proteome</keyword>
<dbReference type="SMART" id="SM00858">
    <property type="entry name" value="SAF"/>
    <property type="match status" value="1"/>
</dbReference>
<feature type="domain" description="SAF" evidence="8">
    <location>
        <begin position="128"/>
        <end position="190"/>
    </location>
</feature>
<dbReference type="Proteomes" id="UP000268615">
    <property type="component" value="Unassembled WGS sequence"/>
</dbReference>
<dbReference type="PANTHER" id="PTHR36307">
    <property type="entry name" value="FLAGELLA BASAL BODY P-RING FORMATION PROTEIN FLGA"/>
    <property type="match status" value="1"/>
</dbReference>
<comment type="similarity">
    <text evidence="2">Belongs to the FlgA family.</text>
</comment>
<evidence type="ECO:0000256" key="4">
    <source>
        <dbReference type="ARBA" id="ARBA00022729"/>
    </source>
</evidence>
<evidence type="ECO:0000256" key="5">
    <source>
        <dbReference type="ARBA" id="ARBA00022764"/>
    </source>
</evidence>
<dbReference type="GO" id="GO:0044780">
    <property type="term" value="P:bacterial-type flagellum assembly"/>
    <property type="evidence" value="ECO:0007669"/>
    <property type="project" value="InterPro"/>
</dbReference>
<dbReference type="AlphaFoldDB" id="A0A3N5EEB2"/>
<dbReference type="OrthoDB" id="6539695at2"/>
<evidence type="ECO:0000313" key="10">
    <source>
        <dbReference type="Proteomes" id="UP000268615"/>
    </source>
</evidence>
<evidence type="ECO:0000259" key="8">
    <source>
        <dbReference type="SMART" id="SM00858"/>
    </source>
</evidence>
<dbReference type="CDD" id="cd11614">
    <property type="entry name" value="SAF_CpaB_FlgA_like"/>
    <property type="match status" value="1"/>
</dbReference>
<dbReference type="PANTHER" id="PTHR36307:SF1">
    <property type="entry name" value="FLAGELLA BASAL BODY P-RING FORMATION PROTEIN FLGA"/>
    <property type="match status" value="1"/>
</dbReference>
<dbReference type="Gene3D" id="2.30.30.760">
    <property type="match status" value="1"/>
</dbReference>
<comment type="subcellular location">
    <subcellularLocation>
        <location evidence="1">Periplasm</location>
    </subcellularLocation>
</comment>
<name>A0A3N5EEB2_9ENTR</name>
<dbReference type="Pfam" id="PF13144">
    <property type="entry name" value="ChapFlgA"/>
    <property type="match status" value="1"/>
</dbReference>
<keyword evidence="9" id="KW-0969">Cilium</keyword>
<evidence type="ECO:0000313" key="9">
    <source>
        <dbReference type="EMBL" id="RPH29452.1"/>
    </source>
</evidence>
<feature type="chain" id="PRO_5018185476" description="Flagella basal body P-ring formation protein FlgA" evidence="7">
    <location>
        <begin position="35"/>
        <end position="256"/>
    </location>
</feature>
<dbReference type="InterPro" id="IPR039246">
    <property type="entry name" value="Flagellar_FlgA"/>
</dbReference>
<evidence type="ECO:0000256" key="2">
    <source>
        <dbReference type="ARBA" id="ARBA00010474"/>
    </source>
</evidence>
<dbReference type="Gene3D" id="3.90.1210.10">
    <property type="entry name" value="Antifreeze-like/N-acetylneuraminic acid synthase C-terminal domain"/>
    <property type="match status" value="1"/>
</dbReference>
<dbReference type="InterPro" id="IPR013974">
    <property type="entry name" value="SAF"/>
</dbReference>
<evidence type="ECO:0000256" key="6">
    <source>
        <dbReference type="ARBA" id="ARBA00025643"/>
    </source>
</evidence>
<dbReference type="NCBIfam" id="TIGR03170">
    <property type="entry name" value="flgA_cterm"/>
    <property type="match status" value="1"/>
</dbReference>
<evidence type="ECO:0000256" key="7">
    <source>
        <dbReference type="SAM" id="SignalP"/>
    </source>
</evidence>
<dbReference type="GO" id="GO:0042597">
    <property type="term" value="C:periplasmic space"/>
    <property type="evidence" value="ECO:0007669"/>
    <property type="project" value="UniProtKB-SubCell"/>
</dbReference>
<comment type="caution">
    <text evidence="9">The sequence shown here is derived from an EMBL/GenBank/DDBJ whole genome shotgun (WGS) entry which is preliminary data.</text>
</comment>
<keyword evidence="5" id="KW-0574">Periplasm</keyword>
<reference evidence="9 10" key="1">
    <citation type="submission" date="2018-11" db="EMBL/GenBank/DDBJ databases">
        <title>Draft genome sequence of Buttiauxella warmboldiae CCUG 35512.</title>
        <authorList>
            <person name="Salva-Serra F."/>
            <person name="Marathe N."/>
            <person name="Moore E."/>
            <person name="Svensson L."/>
            <person name="Engstrom-Jakobsson H."/>
        </authorList>
    </citation>
    <scope>NUCLEOTIDE SEQUENCE [LARGE SCALE GENOMIC DNA]</scope>
    <source>
        <strain evidence="9 10">CCUG 35512</strain>
    </source>
</reference>
<feature type="signal peptide" evidence="7">
    <location>
        <begin position="1"/>
        <end position="34"/>
    </location>
</feature>
<dbReference type="InterPro" id="IPR017585">
    <property type="entry name" value="SAF_FlgA"/>
</dbReference>
<comment type="function">
    <text evidence="6">Involved in the assembly process of the P-ring formation. It may associate with FlgF on the rod constituting a structure essential for the P-ring assembly or may act as a modulator protein for the P-ring assembly.</text>
</comment>
<dbReference type="EMBL" id="RPOH01000019">
    <property type="protein sequence ID" value="RPH29452.1"/>
    <property type="molecule type" value="Genomic_DNA"/>
</dbReference>
<protein>
    <recommendedName>
        <fullName evidence="3">Flagella basal body P-ring formation protein FlgA</fullName>
    </recommendedName>
</protein>
<accession>A0A3N5EEB2</accession>